<dbReference type="PRINTS" id="PR00421">
    <property type="entry name" value="THIOREDOXIN"/>
</dbReference>
<keyword evidence="7 14" id="KW-0413">Isomerase</keyword>
<dbReference type="PROSITE" id="PS00194">
    <property type="entry name" value="THIOREDOXIN_1"/>
    <property type="match status" value="1"/>
</dbReference>
<dbReference type="EMBL" id="CP118375">
    <property type="protein sequence ID" value="WFD41406.1"/>
    <property type="molecule type" value="Genomic_DNA"/>
</dbReference>
<dbReference type="InterPro" id="IPR005788">
    <property type="entry name" value="PDI_thioredoxin-like_dom"/>
</dbReference>
<evidence type="ECO:0000256" key="5">
    <source>
        <dbReference type="ARBA" id="ARBA00022737"/>
    </source>
</evidence>
<proteinExistence type="inferred from homology"/>
<feature type="compositionally biased region" description="Basic and acidic residues" evidence="11">
    <location>
        <begin position="406"/>
        <end position="426"/>
    </location>
</feature>
<dbReference type="Gene3D" id="3.40.30.10">
    <property type="entry name" value="Glutaredoxin"/>
    <property type="match status" value="2"/>
</dbReference>
<name>A0AAF0F229_9BASI</name>
<dbReference type="CDD" id="cd00238">
    <property type="entry name" value="ERp29c"/>
    <property type="match status" value="1"/>
</dbReference>
<keyword evidence="15" id="KW-1185">Reference proteome</keyword>
<dbReference type="InterPro" id="IPR036249">
    <property type="entry name" value="Thioredoxin-like_sf"/>
</dbReference>
<dbReference type="NCBIfam" id="TIGR01126">
    <property type="entry name" value="pdi_dom"/>
    <property type="match status" value="2"/>
</dbReference>
<keyword evidence="4 12" id="KW-0732">Signal</keyword>
<dbReference type="Pfam" id="PF07749">
    <property type="entry name" value="ERp29"/>
    <property type="match status" value="1"/>
</dbReference>
<dbReference type="InterPro" id="IPR013766">
    <property type="entry name" value="Thioredoxin_domain"/>
</dbReference>
<dbReference type="AlphaFoldDB" id="A0AAF0F229"/>
<evidence type="ECO:0000256" key="9">
    <source>
        <dbReference type="RuleBase" id="RU004208"/>
    </source>
</evidence>
<feature type="domain" description="Thioredoxin" evidence="13">
    <location>
        <begin position="133"/>
        <end position="254"/>
    </location>
</feature>
<dbReference type="CDD" id="cd02998">
    <property type="entry name" value="PDI_a_ERp38"/>
    <property type="match status" value="1"/>
</dbReference>
<gene>
    <name evidence="14" type="ORF">MPSI1_000033</name>
</gene>
<dbReference type="SUPFAM" id="SSF52833">
    <property type="entry name" value="Thioredoxin-like"/>
    <property type="match status" value="2"/>
</dbReference>
<dbReference type="GO" id="GO:0003756">
    <property type="term" value="F:protein disulfide isomerase activity"/>
    <property type="evidence" value="ECO:0007669"/>
    <property type="project" value="UniProtKB-EC"/>
</dbReference>
<dbReference type="GO" id="GO:0006457">
    <property type="term" value="P:protein folding"/>
    <property type="evidence" value="ECO:0007669"/>
    <property type="project" value="TreeGrafter"/>
</dbReference>
<dbReference type="EC" id="5.3.4.1" evidence="3"/>
<evidence type="ECO:0000313" key="15">
    <source>
        <dbReference type="Proteomes" id="UP001214628"/>
    </source>
</evidence>
<keyword evidence="5" id="KW-0677">Repeat</keyword>
<keyword evidence="8" id="KW-0676">Redox-active center</keyword>
<feature type="compositionally biased region" description="Polar residues" evidence="11">
    <location>
        <begin position="388"/>
        <end position="403"/>
    </location>
</feature>
<dbReference type="Proteomes" id="UP001214628">
    <property type="component" value="Chromosome 1"/>
</dbReference>
<sequence length="449" mass="50235">MRVVLGIALGLLSVALVHASNVLDLTKTEAYDSTIGGPAGVLVEYFAPWCGHCKRLAPEWETLADAFAKKKEKVVIAKVDADANKELGRRINLVGFPTIKWFPANSEEGVDYKGARNAEALAQFVSEQSNVRSKLPAPEPSHVVELTNDNFDQIVMDKNKNVLVEFYAPWCGHCKNLAPIYEKAAKVFKRDSNCVLAKLNADDPQNADVKRRFQINSYPTLLFYPEGSEDKWPRPWLKERSEQDFIDFMNEKCFTFRKADGSLTQYAGRMPSLDGLAARFYTAAENAREDLVKEAQRFADELHKKEKSPAKDTAAAYYLRVMDKVMKEGVDYVKKEAERLSNLLERHAKGTVKFTDDKIDQLQRRANVLSAFTSEKIASVANKAASEAQKQTQSAKDATQSLSPEEVEKIASKQIRNEAEQFESVRSKLKSQSASQAASNAAQDVHDEL</sequence>
<keyword evidence="10" id="KW-0175">Coiled coil</keyword>
<dbReference type="GO" id="GO:0005783">
    <property type="term" value="C:endoplasmic reticulum"/>
    <property type="evidence" value="ECO:0007669"/>
    <property type="project" value="InterPro"/>
</dbReference>
<evidence type="ECO:0000256" key="4">
    <source>
        <dbReference type="ARBA" id="ARBA00022729"/>
    </source>
</evidence>
<dbReference type="InterPro" id="IPR011679">
    <property type="entry name" value="ERp29_C"/>
</dbReference>
<protein>
    <recommendedName>
        <fullName evidence="3">protein disulfide-isomerase</fullName>
        <ecNumber evidence="3">5.3.4.1</ecNumber>
    </recommendedName>
</protein>
<evidence type="ECO:0000259" key="13">
    <source>
        <dbReference type="PROSITE" id="PS51352"/>
    </source>
</evidence>
<evidence type="ECO:0000256" key="12">
    <source>
        <dbReference type="SAM" id="SignalP"/>
    </source>
</evidence>
<feature type="compositionally biased region" description="Low complexity" evidence="11">
    <location>
        <begin position="431"/>
        <end position="443"/>
    </location>
</feature>
<comment type="catalytic activity">
    <reaction evidence="1">
        <text>Catalyzes the rearrangement of -S-S- bonds in proteins.</text>
        <dbReference type="EC" id="5.3.4.1"/>
    </reaction>
</comment>
<comment type="similarity">
    <text evidence="2 9">Belongs to the protein disulfide isomerase family.</text>
</comment>
<keyword evidence="6" id="KW-1015">Disulfide bond</keyword>
<feature type="signal peptide" evidence="12">
    <location>
        <begin position="1"/>
        <end position="19"/>
    </location>
</feature>
<evidence type="ECO:0000313" key="14">
    <source>
        <dbReference type="EMBL" id="WFD41406.1"/>
    </source>
</evidence>
<feature type="region of interest" description="Disordered" evidence="11">
    <location>
        <begin position="388"/>
        <end position="449"/>
    </location>
</feature>
<evidence type="ECO:0000256" key="11">
    <source>
        <dbReference type="SAM" id="MobiDB-lite"/>
    </source>
</evidence>
<evidence type="ECO:0000256" key="10">
    <source>
        <dbReference type="SAM" id="Coils"/>
    </source>
</evidence>
<evidence type="ECO:0000256" key="6">
    <source>
        <dbReference type="ARBA" id="ARBA00023157"/>
    </source>
</evidence>
<dbReference type="SUPFAM" id="SSF47933">
    <property type="entry name" value="ERP29 C domain-like"/>
    <property type="match status" value="1"/>
</dbReference>
<dbReference type="InterPro" id="IPR017937">
    <property type="entry name" value="Thioredoxin_CS"/>
</dbReference>
<evidence type="ECO:0000256" key="3">
    <source>
        <dbReference type="ARBA" id="ARBA00012723"/>
    </source>
</evidence>
<dbReference type="PROSITE" id="PS51352">
    <property type="entry name" value="THIOREDOXIN_2"/>
    <property type="match status" value="2"/>
</dbReference>
<dbReference type="PANTHER" id="PTHR45672">
    <property type="entry name" value="PROTEIN DISULFIDE-ISOMERASE C17H9.14C-RELATED"/>
    <property type="match status" value="1"/>
</dbReference>
<feature type="coiled-coil region" evidence="10">
    <location>
        <begin position="281"/>
        <end position="308"/>
    </location>
</feature>
<accession>A0AAF0F229</accession>
<dbReference type="Pfam" id="PF00085">
    <property type="entry name" value="Thioredoxin"/>
    <property type="match status" value="2"/>
</dbReference>
<evidence type="ECO:0000256" key="7">
    <source>
        <dbReference type="ARBA" id="ARBA00023235"/>
    </source>
</evidence>
<evidence type="ECO:0000256" key="8">
    <source>
        <dbReference type="ARBA" id="ARBA00023284"/>
    </source>
</evidence>
<evidence type="ECO:0000256" key="1">
    <source>
        <dbReference type="ARBA" id="ARBA00001182"/>
    </source>
</evidence>
<feature type="chain" id="PRO_5042087274" description="protein disulfide-isomerase" evidence="12">
    <location>
        <begin position="20"/>
        <end position="449"/>
    </location>
</feature>
<feature type="domain" description="Thioredoxin" evidence="13">
    <location>
        <begin position="16"/>
        <end position="130"/>
    </location>
</feature>
<evidence type="ECO:0000256" key="2">
    <source>
        <dbReference type="ARBA" id="ARBA00006347"/>
    </source>
</evidence>
<dbReference type="InterPro" id="IPR036356">
    <property type="entry name" value="ERp29_C_sf"/>
</dbReference>
<dbReference type="PANTHER" id="PTHR45672:SF11">
    <property type="entry name" value="PROTEIN DISULFIDE-ISOMERASE C17H9.14C"/>
    <property type="match status" value="1"/>
</dbReference>
<organism evidence="14 15">
    <name type="scientific">Malassezia psittaci</name>
    <dbReference type="NCBI Taxonomy" id="1821823"/>
    <lineage>
        <taxon>Eukaryota</taxon>
        <taxon>Fungi</taxon>
        <taxon>Dikarya</taxon>
        <taxon>Basidiomycota</taxon>
        <taxon>Ustilaginomycotina</taxon>
        <taxon>Malasseziomycetes</taxon>
        <taxon>Malasseziales</taxon>
        <taxon>Malasseziaceae</taxon>
        <taxon>Malassezia</taxon>
    </lineage>
</organism>
<dbReference type="Gene3D" id="1.20.1150.12">
    <property type="entry name" value="Endoplasmic reticulum resident protein 29, C-terminal domain"/>
    <property type="match status" value="1"/>
</dbReference>
<dbReference type="InterPro" id="IPR051063">
    <property type="entry name" value="PDI"/>
</dbReference>
<reference evidence="14" key="1">
    <citation type="submission" date="2023-02" db="EMBL/GenBank/DDBJ databases">
        <title>Mating type loci evolution in Malassezia.</title>
        <authorList>
            <person name="Coelho M.A."/>
        </authorList>
    </citation>
    <scope>NUCLEOTIDE SEQUENCE</scope>
    <source>
        <strain evidence="14">CBS 14136</strain>
    </source>
</reference>